<dbReference type="OrthoDB" id="2634681at2"/>
<proteinExistence type="predicted"/>
<organism evidence="1 2">
    <name type="scientific">Paenibacillus taihuensis</name>
    <dbReference type="NCBI Taxonomy" id="1156355"/>
    <lineage>
        <taxon>Bacteria</taxon>
        <taxon>Bacillati</taxon>
        <taxon>Bacillota</taxon>
        <taxon>Bacilli</taxon>
        <taxon>Bacillales</taxon>
        <taxon>Paenibacillaceae</taxon>
        <taxon>Paenibacillus</taxon>
    </lineage>
</organism>
<dbReference type="RefSeq" id="WP_116190496.1">
    <property type="nucleotide sequence ID" value="NZ_QTTN01000022.1"/>
</dbReference>
<gene>
    <name evidence="1" type="ORF">A8990_12294</name>
</gene>
<accession>A0A3D9RJT5</accession>
<evidence type="ECO:0000313" key="1">
    <source>
        <dbReference type="EMBL" id="REE80140.1"/>
    </source>
</evidence>
<name>A0A3D9RJT5_9BACL</name>
<dbReference type="AlphaFoldDB" id="A0A3D9RJT5"/>
<protein>
    <recommendedName>
        <fullName evidence="3">DUF3006 family protein</fullName>
    </recommendedName>
</protein>
<comment type="caution">
    <text evidence="1">The sequence shown here is derived from an EMBL/GenBank/DDBJ whole genome shotgun (WGS) entry which is preliminary data.</text>
</comment>
<dbReference type="EMBL" id="QTTN01000022">
    <property type="protein sequence ID" value="REE80140.1"/>
    <property type="molecule type" value="Genomic_DNA"/>
</dbReference>
<reference evidence="1 2" key="1">
    <citation type="submission" date="2018-08" db="EMBL/GenBank/DDBJ databases">
        <title>Genomic Encyclopedia of Type Strains, Phase III (KMG-III): the genomes of soil and plant-associated and newly described type strains.</title>
        <authorList>
            <person name="Whitman W."/>
        </authorList>
    </citation>
    <scope>NUCLEOTIDE SEQUENCE [LARGE SCALE GENOMIC DNA]</scope>
    <source>
        <strain evidence="1 2">CGMCC 1.10966</strain>
    </source>
</reference>
<evidence type="ECO:0000313" key="2">
    <source>
        <dbReference type="Proteomes" id="UP000256304"/>
    </source>
</evidence>
<evidence type="ECO:0008006" key="3">
    <source>
        <dbReference type="Google" id="ProtNLM"/>
    </source>
</evidence>
<dbReference type="Proteomes" id="UP000256304">
    <property type="component" value="Unassembled WGS sequence"/>
</dbReference>
<keyword evidence="2" id="KW-1185">Reference proteome</keyword>
<sequence>MDNINNANTVKCSVIRLGVVTDVQESSVVIEVNGKSIAIARDKIAAEAAAGDVVRWDGQLWIKQEDHRKSGHNPRLGDET</sequence>